<sequence length="135" mass="15118">MFDRKAANRQRETAAQRLSIAKVIAEYGGDVDYRDGLPMRAGDRTAKVMSLIPKCRTGALGGCTWQCRDCDSNQLVLKSCGDRHCPTCSATSRYRWHEQLLSWAIGCDYLHQVVTVPHELNDLIAANHKRLIGDV</sequence>
<dbReference type="EMBL" id="SJPN01000002">
    <property type="protein sequence ID" value="TWU05812.1"/>
    <property type="molecule type" value="Genomic_DNA"/>
</dbReference>
<evidence type="ECO:0000259" key="1">
    <source>
        <dbReference type="Pfam" id="PF14319"/>
    </source>
</evidence>
<dbReference type="PANTHER" id="PTHR37023">
    <property type="entry name" value="TRANSPOSASE"/>
    <property type="match status" value="1"/>
</dbReference>
<evidence type="ECO:0000313" key="3">
    <source>
        <dbReference type="Proteomes" id="UP000320176"/>
    </source>
</evidence>
<dbReference type="PANTHER" id="PTHR37023:SF1">
    <property type="entry name" value="ISSOD25 TRANSPOSASE TNPA_ISSOD25"/>
    <property type="match status" value="1"/>
</dbReference>
<protein>
    <recommendedName>
        <fullName evidence="1">Transposase zinc-binding domain-containing protein</fullName>
    </recommendedName>
</protein>
<gene>
    <name evidence="2" type="ORF">Pla52n_15270</name>
</gene>
<comment type="caution">
    <text evidence="2">The sequence shown here is derived from an EMBL/GenBank/DDBJ whole genome shotgun (WGS) entry which is preliminary data.</text>
</comment>
<dbReference type="RefSeq" id="WP_146519006.1">
    <property type="nucleotide sequence ID" value="NZ_SJPN01000002.1"/>
</dbReference>
<organism evidence="2 3">
    <name type="scientific">Stieleria varia</name>
    <dbReference type="NCBI Taxonomy" id="2528005"/>
    <lineage>
        <taxon>Bacteria</taxon>
        <taxon>Pseudomonadati</taxon>
        <taxon>Planctomycetota</taxon>
        <taxon>Planctomycetia</taxon>
        <taxon>Pirellulales</taxon>
        <taxon>Pirellulaceae</taxon>
        <taxon>Stieleria</taxon>
    </lineage>
</organism>
<dbReference type="OrthoDB" id="246527at2"/>
<dbReference type="Proteomes" id="UP000320176">
    <property type="component" value="Unassembled WGS sequence"/>
</dbReference>
<keyword evidence="3" id="KW-1185">Reference proteome</keyword>
<accession>A0A5C6B2U9</accession>
<dbReference type="InterPro" id="IPR026889">
    <property type="entry name" value="Zn_Tnp"/>
</dbReference>
<feature type="domain" description="Transposase zinc-binding" evidence="1">
    <location>
        <begin position="42"/>
        <end position="116"/>
    </location>
</feature>
<evidence type="ECO:0000313" key="2">
    <source>
        <dbReference type="EMBL" id="TWU05812.1"/>
    </source>
</evidence>
<name>A0A5C6B2U9_9BACT</name>
<proteinExistence type="predicted"/>
<reference evidence="2 3" key="1">
    <citation type="submission" date="2019-02" db="EMBL/GenBank/DDBJ databases">
        <title>Deep-cultivation of Planctomycetes and their phenomic and genomic characterization uncovers novel biology.</title>
        <authorList>
            <person name="Wiegand S."/>
            <person name="Jogler M."/>
            <person name="Boedeker C."/>
            <person name="Pinto D."/>
            <person name="Vollmers J."/>
            <person name="Rivas-Marin E."/>
            <person name="Kohn T."/>
            <person name="Peeters S.H."/>
            <person name="Heuer A."/>
            <person name="Rast P."/>
            <person name="Oberbeckmann S."/>
            <person name="Bunk B."/>
            <person name="Jeske O."/>
            <person name="Meyerdierks A."/>
            <person name="Storesund J.E."/>
            <person name="Kallscheuer N."/>
            <person name="Luecker S."/>
            <person name="Lage O.M."/>
            <person name="Pohl T."/>
            <person name="Merkel B.J."/>
            <person name="Hornburger P."/>
            <person name="Mueller R.-W."/>
            <person name="Bruemmer F."/>
            <person name="Labrenz M."/>
            <person name="Spormann A.M."/>
            <person name="Op Den Camp H."/>
            <person name="Overmann J."/>
            <person name="Amann R."/>
            <person name="Jetten M.S.M."/>
            <person name="Mascher T."/>
            <person name="Medema M.H."/>
            <person name="Devos D.P."/>
            <person name="Kaster A.-K."/>
            <person name="Ovreas L."/>
            <person name="Rohde M."/>
            <person name="Galperin M.Y."/>
            <person name="Jogler C."/>
        </authorList>
    </citation>
    <scope>NUCLEOTIDE SEQUENCE [LARGE SCALE GENOMIC DNA]</scope>
    <source>
        <strain evidence="2 3">Pla52n</strain>
    </source>
</reference>
<dbReference type="Pfam" id="PF14319">
    <property type="entry name" value="Zn_Tnp_IS91"/>
    <property type="match status" value="1"/>
</dbReference>
<dbReference type="AlphaFoldDB" id="A0A5C6B2U9"/>